<proteinExistence type="predicted"/>
<dbReference type="EMBL" id="UOFD01000087">
    <property type="protein sequence ID" value="VAW55252.1"/>
    <property type="molecule type" value="Genomic_DNA"/>
</dbReference>
<dbReference type="AlphaFoldDB" id="A0A3B0WVN9"/>
<evidence type="ECO:0008006" key="2">
    <source>
        <dbReference type="Google" id="ProtNLM"/>
    </source>
</evidence>
<reference evidence="1" key="1">
    <citation type="submission" date="2018-06" db="EMBL/GenBank/DDBJ databases">
        <authorList>
            <person name="Zhirakovskaya E."/>
        </authorList>
    </citation>
    <scope>NUCLEOTIDE SEQUENCE</scope>
</reference>
<gene>
    <name evidence="1" type="ORF">MNBD_GAMMA06-1035</name>
</gene>
<accession>A0A3B0WVN9</accession>
<evidence type="ECO:0000313" key="1">
    <source>
        <dbReference type="EMBL" id="VAW55252.1"/>
    </source>
</evidence>
<sequence length="211" mass="24178">MDRICLISMAWLNMTYPSLGKVLDFDKALPVTEHWSAAADFLKLISDYCLKNSPQVIMECSSGTSSLVLSQCCQLNNTGHVYSLENGEAFVTKTTEQLSDFLLSEYCDVIHAPLQTVCLNGENFKWYDLDDLPDIAIDMLVIDGPPGFLQKYSRYPALPLLRKKLNEHCIVFLDDAARDDEQELIKRWLDEYPDFQAEYIENERGCFILKR</sequence>
<dbReference type="Gene3D" id="3.40.50.150">
    <property type="entry name" value="Vaccinia Virus protein VP39"/>
    <property type="match status" value="1"/>
</dbReference>
<dbReference type="SUPFAM" id="SSF53335">
    <property type="entry name" value="S-adenosyl-L-methionine-dependent methyltransferases"/>
    <property type="match status" value="1"/>
</dbReference>
<name>A0A3B0WVN9_9ZZZZ</name>
<dbReference type="InterPro" id="IPR029063">
    <property type="entry name" value="SAM-dependent_MTases_sf"/>
</dbReference>
<organism evidence="1">
    <name type="scientific">hydrothermal vent metagenome</name>
    <dbReference type="NCBI Taxonomy" id="652676"/>
    <lineage>
        <taxon>unclassified sequences</taxon>
        <taxon>metagenomes</taxon>
        <taxon>ecological metagenomes</taxon>
    </lineage>
</organism>
<dbReference type="Pfam" id="PF13578">
    <property type="entry name" value="Methyltransf_24"/>
    <property type="match status" value="1"/>
</dbReference>
<protein>
    <recommendedName>
        <fullName evidence="2">Class I SAM-dependent methyltransferase</fullName>
    </recommendedName>
</protein>